<reference evidence="1 2" key="1">
    <citation type="submission" date="2015-04" db="EMBL/GenBank/DDBJ databases">
        <title>Draft Genome Sequence of the Novel Agar-Digesting Marine Bacterium Q1.</title>
        <authorList>
            <person name="Li Y."/>
            <person name="Li D."/>
            <person name="Chen G."/>
            <person name="Du Z."/>
        </authorList>
    </citation>
    <scope>NUCLEOTIDE SEQUENCE [LARGE SCALE GENOMIC DNA]</scope>
    <source>
        <strain evidence="1 2">Q1</strain>
    </source>
</reference>
<name>A0A0J8GTZ5_9ALTE</name>
<dbReference type="AlphaFoldDB" id="A0A0J8GTZ5"/>
<evidence type="ECO:0000313" key="2">
    <source>
        <dbReference type="Proteomes" id="UP000037600"/>
    </source>
</evidence>
<accession>A0A0J8GTZ5</accession>
<gene>
    <name evidence="1" type="ORF">XM47_04360</name>
</gene>
<protein>
    <recommendedName>
        <fullName evidence="3">DUF2750 domain-containing protein</fullName>
    </recommendedName>
</protein>
<evidence type="ECO:0000313" key="1">
    <source>
        <dbReference type="EMBL" id="KMT66235.1"/>
    </source>
</evidence>
<dbReference type="InterPro" id="IPR021284">
    <property type="entry name" value="DUF2750"/>
</dbReference>
<proteinExistence type="predicted"/>
<evidence type="ECO:0008006" key="3">
    <source>
        <dbReference type="Google" id="ProtNLM"/>
    </source>
</evidence>
<dbReference type="EMBL" id="LAZL01000005">
    <property type="protein sequence ID" value="KMT66235.1"/>
    <property type="molecule type" value="Genomic_DNA"/>
</dbReference>
<dbReference type="RefSeq" id="WP_048690197.1">
    <property type="nucleotide sequence ID" value="NZ_KQ130484.1"/>
</dbReference>
<keyword evidence="2" id="KW-1185">Reference proteome</keyword>
<comment type="caution">
    <text evidence="1">The sequence shown here is derived from an EMBL/GenBank/DDBJ whole genome shotgun (WGS) entry which is preliminary data.</text>
</comment>
<dbReference type="STRING" id="1513271.XM47_04360"/>
<organism evidence="1 2">
    <name type="scientific">Catenovulum maritimum</name>
    <dbReference type="NCBI Taxonomy" id="1513271"/>
    <lineage>
        <taxon>Bacteria</taxon>
        <taxon>Pseudomonadati</taxon>
        <taxon>Pseudomonadota</taxon>
        <taxon>Gammaproteobacteria</taxon>
        <taxon>Alteromonadales</taxon>
        <taxon>Alteromonadaceae</taxon>
        <taxon>Catenovulum</taxon>
    </lineage>
</organism>
<dbReference type="Proteomes" id="UP000037600">
    <property type="component" value="Unassembled WGS sequence"/>
</dbReference>
<dbReference type="Pfam" id="PF11042">
    <property type="entry name" value="DUF2750"/>
    <property type="match status" value="1"/>
</dbReference>
<dbReference type="OrthoDB" id="5916942at2"/>
<sequence>MTTSSMEQFVEKIKDSKVLWALTAGNEEDWLVIESATKAEHDVFLLWSSADNARATCTDEWSDYTPTPISLTEYVDFWVEEFANENVLIGLDWADEQENIEVGVVELAQVLIESGVHQDK</sequence>